<proteinExistence type="predicted"/>
<evidence type="ECO:0000313" key="2">
    <source>
        <dbReference type="Proteomes" id="UP000594014"/>
    </source>
</evidence>
<accession>A0ACD1AF38</accession>
<keyword evidence="2" id="KW-1185">Reference proteome</keyword>
<sequence>MKLSIVVAAYNVEAFIERTLRSLLCQRDKQFEIIVVNDGASDGTERLICQVLENQNDIEYKVILKENGGVSSARNRGLAEASGDYVLFLDGDDYVADNLTIRFLEACSLEEAKGSVQADVICWGYRTVDENGSLLKDYFESYRTIPASITGTEALKNVFLHKSMWICTGSAAYRKQFLDQNQLQYTEGCSNGEDQEFMAKALAKAKGVTFINESLLFYVQRKDSVSFSRNVRKFDAIDAMERIVHSLGTDRNLELLEIAIEVRTRLLVENYFNSLDSCIEGWKIRPILNELDQLYPNLERKIVRSLRRYRREGKGFDRYRIKCRLYLIHPELYAAIVSLKRWAAKRNQNRLYRNLKSCEEHRISGSPGGCCR</sequence>
<evidence type="ECO:0000313" key="1">
    <source>
        <dbReference type="EMBL" id="QOX65167.1"/>
    </source>
</evidence>
<dbReference type="Proteomes" id="UP000594014">
    <property type="component" value="Chromosome"/>
</dbReference>
<name>A0ACD1AF38_9FIRM</name>
<dbReference type="EMBL" id="CP042469">
    <property type="protein sequence ID" value="QOX65167.1"/>
    <property type="molecule type" value="Genomic_DNA"/>
</dbReference>
<reference evidence="1" key="1">
    <citation type="submission" date="2019-08" db="EMBL/GenBank/DDBJ databases">
        <title>Genome sequence of Clostridiales bacterium MT110.</title>
        <authorList>
            <person name="Cao J."/>
        </authorList>
    </citation>
    <scope>NUCLEOTIDE SEQUENCE</scope>
    <source>
        <strain evidence="1">MT110</strain>
    </source>
</reference>
<organism evidence="1 2">
    <name type="scientific">Anoxybacterium hadale</name>
    <dbReference type="NCBI Taxonomy" id="3408580"/>
    <lineage>
        <taxon>Bacteria</taxon>
        <taxon>Bacillati</taxon>
        <taxon>Bacillota</taxon>
        <taxon>Clostridia</taxon>
        <taxon>Peptostreptococcales</taxon>
        <taxon>Anaerovoracaceae</taxon>
        <taxon>Anoxybacterium</taxon>
    </lineage>
</organism>
<gene>
    <name evidence="1" type="ORF">FRZ06_18335</name>
</gene>
<protein>
    <submittedName>
        <fullName evidence="1">Glycosyltransferase family 2 protein</fullName>
    </submittedName>
</protein>